<comment type="caution">
    <text evidence="3">The sequence shown here is derived from an EMBL/GenBank/DDBJ whole genome shotgun (WGS) entry which is preliminary data.</text>
</comment>
<comment type="similarity">
    <text evidence="1">Belongs to the pseudomonas-type ThrB family.</text>
</comment>
<dbReference type="AlphaFoldDB" id="A0A5M6CK33"/>
<dbReference type="Pfam" id="PF01636">
    <property type="entry name" value="APH"/>
    <property type="match status" value="1"/>
</dbReference>
<dbReference type="Gene3D" id="3.90.1200.10">
    <property type="match status" value="1"/>
</dbReference>
<accession>A0A5M6CK33</accession>
<dbReference type="InterPro" id="IPR002575">
    <property type="entry name" value="Aminoglycoside_PTrfase"/>
</dbReference>
<dbReference type="GO" id="GO:0009088">
    <property type="term" value="P:threonine biosynthetic process"/>
    <property type="evidence" value="ECO:0007669"/>
    <property type="project" value="TreeGrafter"/>
</dbReference>
<dbReference type="EMBL" id="VWSH01000003">
    <property type="protein sequence ID" value="KAA5533705.1"/>
    <property type="molecule type" value="Genomic_DNA"/>
</dbReference>
<gene>
    <name evidence="3" type="ORF">F0919_14325</name>
</gene>
<dbReference type="Proteomes" id="UP000323632">
    <property type="component" value="Unassembled WGS sequence"/>
</dbReference>
<proteinExistence type="inferred from homology"/>
<organism evidence="3 4">
    <name type="scientific">Taibaiella lutea</name>
    <dbReference type="NCBI Taxonomy" id="2608001"/>
    <lineage>
        <taxon>Bacteria</taxon>
        <taxon>Pseudomonadati</taxon>
        <taxon>Bacteroidota</taxon>
        <taxon>Chitinophagia</taxon>
        <taxon>Chitinophagales</taxon>
        <taxon>Chitinophagaceae</taxon>
        <taxon>Taibaiella</taxon>
    </lineage>
</organism>
<reference evidence="3 4" key="1">
    <citation type="submission" date="2019-09" db="EMBL/GenBank/DDBJ databases">
        <title>Genome sequence and assembly of Taibaiella sp.</title>
        <authorList>
            <person name="Chhetri G."/>
        </authorList>
    </citation>
    <scope>NUCLEOTIDE SEQUENCE [LARGE SCALE GENOMIC DNA]</scope>
    <source>
        <strain evidence="3 4">KVB11</strain>
    </source>
</reference>
<dbReference type="InterPro" id="IPR050249">
    <property type="entry name" value="Pseudomonas-type_ThrB"/>
</dbReference>
<feature type="domain" description="Aminoglycoside phosphotransferase" evidence="2">
    <location>
        <begin position="38"/>
        <end position="229"/>
    </location>
</feature>
<dbReference type="PANTHER" id="PTHR21064">
    <property type="entry name" value="AMINOGLYCOSIDE PHOSPHOTRANSFERASE DOMAIN-CONTAINING PROTEIN-RELATED"/>
    <property type="match status" value="1"/>
</dbReference>
<evidence type="ECO:0000313" key="3">
    <source>
        <dbReference type="EMBL" id="KAA5533705.1"/>
    </source>
</evidence>
<keyword evidence="4" id="KW-1185">Reference proteome</keyword>
<keyword evidence="3" id="KW-0808">Transferase</keyword>
<protein>
    <submittedName>
        <fullName evidence="3">Phosphotransferase</fullName>
    </submittedName>
</protein>
<dbReference type="SUPFAM" id="SSF56112">
    <property type="entry name" value="Protein kinase-like (PK-like)"/>
    <property type="match status" value="1"/>
</dbReference>
<dbReference type="PANTHER" id="PTHR21064:SF6">
    <property type="entry name" value="AMINOGLYCOSIDE PHOSPHOTRANSFERASE DOMAIN-CONTAINING PROTEIN"/>
    <property type="match status" value="1"/>
</dbReference>
<evidence type="ECO:0000313" key="4">
    <source>
        <dbReference type="Proteomes" id="UP000323632"/>
    </source>
</evidence>
<dbReference type="GO" id="GO:0004413">
    <property type="term" value="F:homoserine kinase activity"/>
    <property type="evidence" value="ECO:0007669"/>
    <property type="project" value="TreeGrafter"/>
</dbReference>
<sequence>MNLDLPVTAVKSVASLWNAKLKSKIMGTNHEFYSMMIEDRPAIMRLTPVHHRNLEAVTGEIKFLLYLQEKAPVVKVIKSLENKLSVQLQINGQQLIVCVFEMIGGVPLCKDEMWKAGQIQLWGETMGSLHNLSQQYNTGDQYYRTLNGNVLLDLAEVLQIKEVHVIESVKEKWSQIQSWPIAESDRGIIHGDLTRSNIHLLDNKLYVFDFDNCMLAPYLYDIAISFHVTLLSLADQDDYQKRSEHFIQNFMKGYKSQCKRTIDAKLLILLMEYYNLFLYFLLSGNDEHPYKEYVLSNMKNGVLTGFNLQKLVN</sequence>
<dbReference type="InterPro" id="IPR011009">
    <property type="entry name" value="Kinase-like_dom_sf"/>
</dbReference>
<evidence type="ECO:0000259" key="2">
    <source>
        <dbReference type="Pfam" id="PF01636"/>
    </source>
</evidence>
<name>A0A5M6CK33_9BACT</name>
<dbReference type="RefSeq" id="WP_150033451.1">
    <property type="nucleotide sequence ID" value="NZ_VWSH01000003.1"/>
</dbReference>
<evidence type="ECO:0000256" key="1">
    <source>
        <dbReference type="ARBA" id="ARBA00038240"/>
    </source>
</evidence>